<evidence type="ECO:0000313" key="2">
    <source>
        <dbReference type="Proteomes" id="UP000028186"/>
    </source>
</evidence>
<reference evidence="2" key="1">
    <citation type="journal article" date="2014" name="BMC Genomics">
        <title>Genome sequencing of two Neorhizobium galegae strains reveals a noeT gene responsible for the unusual acetylation of the nodulation factors.</title>
        <authorList>
            <person name="Osterman J."/>
            <person name="Marsh J."/>
            <person name="Laine P.K."/>
            <person name="Zeng Z."/>
            <person name="Alatalo E."/>
            <person name="Sullivan J.T."/>
            <person name="Young J.P."/>
            <person name="Thomas-Oates J."/>
            <person name="Paulin L."/>
            <person name="Lindstrom K."/>
        </authorList>
    </citation>
    <scope>NUCLEOTIDE SEQUENCE [LARGE SCALE GENOMIC DNA]</scope>
    <source>
        <strain evidence="2">HAMBI 1141</strain>
        <plasmid evidence="2">II</plasmid>
    </source>
</reference>
<name>A0A068TIQ1_NEOGA</name>
<dbReference type="RefSeq" id="WP_040124495.1">
    <property type="nucleotide sequence ID" value="NZ_HG938356.1"/>
</dbReference>
<dbReference type="AlphaFoldDB" id="A0A068TIQ1"/>
<dbReference type="eggNOG" id="COG2253">
    <property type="taxonomic scope" value="Bacteria"/>
</dbReference>
<protein>
    <recommendedName>
        <fullName evidence="3">Ync</fullName>
    </recommendedName>
</protein>
<geneLocation type="plasmid" evidence="2">
    <name>II</name>
</geneLocation>
<accession>A0A068TIQ1</accession>
<evidence type="ECO:0000313" key="1">
    <source>
        <dbReference type="EMBL" id="CDN57360.1"/>
    </source>
</evidence>
<sequence length="305" mass="33991">MNEAYRHQVRLLLDVLPLVAEEKVFALKGGTAINLFERDLPRLSVDIDLTYLPFDARDAALAAISEALQRIRARIEKTVAKTRVTLVVQPGGLEAKLHCQRGRVQIKIEVNPTLRGHLMPTRLMSCTARVQDEFEMFVEAPVVSHGELFGGKICAALDRQHPRDLFDVYLLLDAEGITDEVRFGFLAALIGHGRPINELLKPRPKDRREAFTGQFAGMAFTDFSYDDHEATLARLTDAIAAALTPDDKAFLLGFKDAEPDWSLFPLAEAVDLPAVQWKLDNLATLKSDNPAKHMQSLQALKAKLD</sequence>
<dbReference type="Pfam" id="PF08843">
    <property type="entry name" value="AbiEii"/>
    <property type="match status" value="1"/>
</dbReference>
<dbReference type="KEGG" id="ngl:RG1141_PA05250"/>
<dbReference type="HOGENOM" id="CLU_058622_1_0_5"/>
<gene>
    <name evidence="1" type="ORF">RG1141_PA05250</name>
</gene>
<keyword evidence="1" id="KW-0614">Plasmid</keyword>
<dbReference type="PATRIC" id="fig|1028801.3.peg.5122"/>
<dbReference type="InterPro" id="IPR014942">
    <property type="entry name" value="AbiEii"/>
</dbReference>
<dbReference type="Proteomes" id="UP000028186">
    <property type="component" value="Plasmid pHAMBI1141a"/>
</dbReference>
<proteinExistence type="predicted"/>
<organism evidence="1 2">
    <name type="scientific">Neorhizobium galegae bv. officinalis bv. officinalis str. HAMBI 1141</name>
    <dbReference type="NCBI Taxonomy" id="1028801"/>
    <lineage>
        <taxon>Bacteria</taxon>
        <taxon>Pseudomonadati</taxon>
        <taxon>Pseudomonadota</taxon>
        <taxon>Alphaproteobacteria</taxon>
        <taxon>Hyphomicrobiales</taxon>
        <taxon>Rhizobiaceae</taxon>
        <taxon>Rhizobium/Agrobacterium group</taxon>
        <taxon>Neorhizobium</taxon>
    </lineage>
</organism>
<dbReference type="EMBL" id="HG938356">
    <property type="protein sequence ID" value="CDN57360.1"/>
    <property type="molecule type" value="Genomic_DNA"/>
</dbReference>
<evidence type="ECO:0008006" key="3">
    <source>
        <dbReference type="Google" id="ProtNLM"/>
    </source>
</evidence>
<dbReference type="Gene3D" id="3.10.450.620">
    <property type="entry name" value="JHP933, nucleotidyltransferase-like core domain"/>
    <property type="match status" value="1"/>
</dbReference>